<dbReference type="AlphaFoldDB" id="A0A6A6G301"/>
<feature type="domain" description="Nucleoside phosphorylase" evidence="2">
    <location>
        <begin position="22"/>
        <end position="318"/>
    </location>
</feature>
<protein>
    <submittedName>
        <fullName evidence="4">Nucleoside phosphorylase domain-containing protein</fullName>
    </submittedName>
</protein>
<name>A0A6A6G301_9PEZI</name>
<dbReference type="PANTHER" id="PTHR46082">
    <property type="entry name" value="ATP/GTP-BINDING PROTEIN-RELATED"/>
    <property type="match status" value="1"/>
</dbReference>
<dbReference type="PANTHER" id="PTHR46082:SF11">
    <property type="entry name" value="AAA+ ATPASE DOMAIN-CONTAINING PROTEIN-RELATED"/>
    <property type="match status" value="1"/>
</dbReference>
<sequence>MSTSNSHDQGHGDTIHVSEIAVGIICALEFELGAMTLMLDHRFKYLQGKPDSDKNSYTPGTIGHLNVVIAGLPTGRYGQNPAAAVATHMARTFVPNMKVALMVGIGGGIPSPDHDIRLGDIVVGVPTDTCSGVIQIDLGKRLAGGKFKRTGSLDKPPASLLTALTTLRSAHGMSDVRFPSYVRNALQRLDGDASCWDKPATDRLLDTGSQHPQDKIDCDTCVKHEVKRLPRDDHNPRVHYGIIATGNLVVKDAAVREELREQYDAICIEMEAAGISESIPCMVIRGICDYADSHKNKEWQQFAALAAAAYSKELLQLLRSTELVRDTRRGSHTSESARALRGIEEQSRTALMQAWFQEQAQRRAQAIARFKTTPYEEFKDVVHNRAPGTCGWVLKHPTFLQWKQSTQNTLLWISADPGCGKSVLTRALVDEQLLSNDSDTLVCHFFFRESDGQNHVHESLCALLHQTLQGLPDEADEVLSTLTAHGDAATRETTKLLEAILRLVNSSRRNIIFVVDALDECHYGDCDRLVEALSRLVSVSHGSKRSRGQWCKVLATGRPYDNIETCFAQNDNHHKIRLKGEEENEAIENEINMVIRARIRAIELEMCLTDNELDVVLQSLLAMHHRTYLWLQLVITDIETQLRLSRSIDKLELIPKSVDEAYAKLLSRIPVEERSRVATIFSVMLAAERPFSVWEMHAAIEILENRIEHVRDLDITQGRLAAFQANIRRWCKLFVFVQDEKLHFFHQTVRSFLL</sequence>
<evidence type="ECO:0000256" key="1">
    <source>
        <dbReference type="ARBA" id="ARBA00022737"/>
    </source>
</evidence>
<dbReference type="InterPro" id="IPR027417">
    <property type="entry name" value="P-loop_NTPase"/>
</dbReference>
<dbReference type="InterPro" id="IPR053137">
    <property type="entry name" value="NLR-like"/>
</dbReference>
<keyword evidence="5" id="KW-1185">Reference proteome</keyword>
<feature type="domain" description="Nephrocystin 3-like N-terminal" evidence="3">
    <location>
        <begin position="388"/>
        <end position="558"/>
    </location>
</feature>
<dbReference type="Gene3D" id="3.40.50.1580">
    <property type="entry name" value="Nucleoside phosphorylase domain"/>
    <property type="match status" value="1"/>
</dbReference>
<dbReference type="EMBL" id="ML992514">
    <property type="protein sequence ID" value="KAF2219963.1"/>
    <property type="molecule type" value="Genomic_DNA"/>
</dbReference>
<evidence type="ECO:0000259" key="3">
    <source>
        <dbReference type="Pfam" id="PF24883"/>
    </source>
</evidence>
<dbReference type="InterPro" id="IPR000845">
    <property type="entry name" value="Nucleoside_phosphorylase_d"/>
</dbReference>
<evidence type="ECO:0000313" key="5">
    <source>
        <dbReference type="Proteomes" id="UP000799538"/>
    </source>
</evidence>
<dbReference type="Pfam" id="PF01048">
    <property type="entry name" value="PNP_UDP_1"/>
    <property type="match status" value="1"/>
</dbReference>
<dbReference type="Proteomes" id="UP000799538">
    <property type="component" value="Unassembled WGS sequence"/>
</dbReference>
<feature type="non-terminal residue" evidence="4">
    <location>
        <position position="754"/>
    </location>
</feature>
<proteinExistence type="predicted"/>
<dbReference type="InterPro" id="IPR035994">
    <property type="entry name" value="Nucleoside_phosphorylase_sf"/>
</dbReference>
<dbReference type="SUPFAM" id="SSF53167">
    <property type="entry name" value="Purine and uridine phosphorylases"/>
    <property type="match status" value="1"/>
</dbReference>
<dbReference type="OrthoDB" id="194358at2759"/>
<evidence type="ECO:0000259" key="2">
    <source>
        <dbReference type="Pfam" id="PF01048"/>
    </source>
</evidence>
<accession>A0A6A6G301</accession>
<dbReference type="Pfam" id="PF24883">
    <property type="entry name" value="NPHP3_N"/>
    <property type="match status" value="1"/>
</dbReference>
<reference evidence="5" key="1">
    <citation type="journal article" date="2020" name="Stud. Mycol.">
        <title>101 Dothideomycetes genomes: A test case for predicting lifestyles and emergence of pathogens.</title>
        <authorList>
            <person name="Haridas S."/>
            <person name="Albert R."/>
            <person name="Binder M."/>
            <person name="Bloem J."/>
            <person name="LaButti K."/>
            <person name="Salamov A."/>
            <person name="Andreopoulos B."/>
            <person name="Baker S."/>
            <person name="Barry K."/>
            <person name="Bills G."/>
            <person name="Bluhm B."/>
            <person name="Cannon C."/>
            <person name="Castanera R."/>
            <person name="Culley D."/>
            <person name="Daum C."/>
            <person name="Ezra D."/>
            <person name="Gonzalez J."/>
            <person name="Henrissat B."/>
            <person name="Kuo A."/>
            <person name="Liang C."/>
            <person name="Lipzen A."/>
            <person name="Lutzoni F."/>
            <person name="Magnuson J."/>
            <person name="Mondo S."/>
            <person name="Nolan M."/>
            <person name="Ohm R."/>
            <person name="Pangilinan J."/>
            <person name="Park H.-J."/>
            <person name="Ramirez L."/>
            <person name="Alfaro M."/>
            <person name="Sun H."/>
            <person name="Tritt A."/>
            <person name="Yoshinaga Y."/>
            <person name="Zwiers L.-H."/>
            <person name="Turgeon B."/>
            <person name="Goodwin S."/>
            <person name="Spatafora J."/>
            <person name="Crous P."/>
            <person name="Grigoriev I."/>
        </authorList>
    </citation>
    <scope>NUCLEOTIDE SEQUENCE [LARGE SCALE GENOMIC DNA]</scope>
    <source>
        <strain evidence="5">CECT 20119</strain>
    </source>
</reference>
<dbReference type="Gene3D" id="3.40.50.300">
    <property type="entry name" value="P-loop containing nucleotide triphosphate hydrolases"/>
    <property type="match status" value="1"/>
</dbReference>
<dbReference type="SUPFAM" id="SSF52540">
    <property type="entry name" value="P-loop containing nucleoside triphosphate hydrolases"/>
    <property type="match status" value="1"/>
</dbReference>
<dbReference type="GO" id="GO:0003824">
    <property type="term" value="F:catalytic activity"/>
    <property type="evidence" value="ECO:0007669"/>
    <property type="project" value="InterPro"/>
</dbReference>
<keyword evidence="1" id="KW-0677">Repeat</keyword>
<dbReference type="GO" id="GO:0009116">
    <property type="term" value="P:nucleoside metabolic process"/>
    <property type="evidence" value="ECO:0007669"/>
    <property type="project" value="InterPro"/>
</dbReference>
<dbReference type="InterPro" id="IPR056884">
    <property type="entry name" value="NPHP3-like_N"/>
</dbReference>
<gene>
    <name evidence="4" type="ORF">BDZ85DRAFT_204716</name>
</gene>
<evidence type="ECO:0000313" key="4">
    <source>
        <dbReference type="EMBL" id="KAF2219963.1"/>
    </source>
</evidence>
<organism evidence="4 5">
    <name type="scientific">Elsinoe ampelina</name>
    <dbReference type="NCBI Taxonomy" id="302913"/>
    <lineage>
        <taxon>Eukaryota</taxon>
        <taxon>Fungi</taxon>
        <taxon>Dikarya</taxon>
        <taxon>Ascomycota</taxon>
        <taxon>Pezizomycotina</taxon>
        <taxon>Dothideomycetes</taxon>
        <taxon>Dothideomycetidae</taxon>
        <taxon>Myriangiales</taxon>
        <taxon>Elsinoaceae</taxon>
        <taxon>Elsinoe</taxon>
    </lineage>
</organism>